<dbReference type="PANTHER" id="PTHR44051:SF8">
    <property type="entry name" value="GLUTATHIONE S-TRANSFERASE GSTA"/>
    <property type="match status" value="1"/>
</dbReference>
<dbReference type="RefSeq" id="XP_002500777.1">
    <property type="nucleotide sequence ID" value="XM_002500731.1"/>
</dbReference>
<dbReference type="InParanoid" id="C1E0P0"/>
<dbReference type="FunCoup" id="C1E0P0">
    <property type="interactions" value="970"/>
</dbReference>
<sequence length="198" mass="21426">MKPNRRGSAVSVRAAGDPPSIYGSPGSRTQIVEWLALELGQDIKSVNLNRAIMSSPEYRDVHPFGKIPACKAADGTGIFESGAIMLYLADLAGSLPTPEARGEAAAWVIWANATMWPALEASRGKCNLENLFGPVDAILADKAWLLGSELSVADVAVASYIKYGQLFFRMDIKAFPNVVRYMEQVEQREAFQSTVMGG</sequence>
<dbReference type="PROSITE" id="PS50405">
    <property type="entry name" value="GST_CTER"/>
    <property type="match status" value="1"/>
</dbReference>
<evidence type="ECO:0000313" key="5">
    <source>
        <dbReference type="Proteomes" id="UP000002009"/>
    </source>
</evidence>
<dbReference type="PANTHER" id="PTHR44051">
    <property type="entry name" value="GLUTATHIONE S-TRANSFERASE-RELATED"/>
    <property type="match status" value="1"/>
</dbReference>
<name>C1E0P0_MICCC</name>
<dbReference type="OrthoDB" id="422574at2759"/>
<dbReference type="CDD" id="cd03046">
    <property type="entry name" value="GST_N_GTT1_like"/>
    <property type="match status" value="1"/>
</dbReference>
<dbReference type="Proteomes" id="UP000002009">
    <property type="component" value="Chromosome 3"/>
</dbReference>
<gene>
    <name evidence="4" type="ORF">MICPUN_107847</name>
</gene>
<dbReference type="KEGG" id="mis:MICPUN_107847"/>
<dbReference type="GeneID" id="8241525"/>
<accession>C1E0P0</accession>
<evidence type="ECO:0000256" key="1">
    <source>
        <dbReference type="ARBA" id="ARBA00007409"/>
    </source>
</evidence>
<dbReference type="AlphaFoldDB" id="C1E0P0"/>
<dbReference type="InterPro" id="IPR036249">
    <property type="entry name" value="Thioredoxin-like_sf"/>
</dbReference>
<dbReference type="SUPFAM" id="SSF47616">
    <property type="entry name" value="GST C-terminal domain-like"/>
    <property type="match status" value="1"/>
</dbReference>
<dbReference type="InterPro" id="IPR040079">
    <property type="entry name" value="Glutathione_S-Trfase"/>
</dbReference>
<proteinExistence type="inferred from homology"/>
<evidence type="ECO:0008006" key="6">
    <source>
        <dbReference type="Google" id="ProtNLM"/>
    </source>
</evidence>
<dbReference type="PROSITE" id="PS50404">
    <property type="entry name" value="GST_NTER"/>
    <property type="match status" value="1"/>
</dbReference>
<evidence type="ECO:0000259" key="2">
    <source>
        <dbReference type="PROSITE" id="PS50404"/>
    </source>
</evidence>
<organism evidence="4 5">
    <name type="scientific">Micromonas commoda (strain RCC299 / NOUM17 / CCMP2709)</name>
    <name type="common">Picoplanktonic green alga</name>
    <dbReference type="NCBI Taxonomy" id="296587"/>
    <lineage>
        <taxon>Eukaryota</taxon>
        <taxon>Viridiplantae</taxon>
        <taxon>Chlorophyta</taxon>
        <taxon>Mamiellophyceae</taxon>
        <taxon>Mamiellales</taxon>
        <taxon>Mamiellaceae</taxon>
        <taxon>Micromonas</taxon>
    </lineage>
</organism>
<dbReference type="Pfam" id="PF13409">
    <property type="entry name" value="GST_N_2"/>
    <property type="match status" value="1"/>
</dbReference>
<reference evidence="4 5" key="1">
    <citation type="journal article" date="2009" name="Science">
        <title>Green evolution and dynamic adaptations revealed by genomes of the marine picoeukaryotes Micromonas.</title>
        <authorList>
            <person name="Worden A.Z."/>
            <person name="Lee J.H."/>
            <person name="Mock T."/>
            <person name="Rouze P."/>
            <person name="Simmons M.P."/>
            <person name="Aerts A.L."/>
            <person name="Allen A.E."/>
            <person name="Cuvelier M.L."/>
            <person name="Derelle E."/>
            <person name="Everett M.V."/>
            <person name="Foulon E."/>
            <person name="Grimwood J."/>
            <person name="Gundlach H."/>
            <person name="Henrissat B."/>
            <person name="Napoli C."/>
            <person name="McDonald S.M."/>
            <person name="Parker M.S."/>
            <person name="Rombauts S."/>
            <person name="Salamov A."/>
            <person name="Von Dassow P."/>
            <person name="Badger J.H."/>
            <person name="Coutinho P.M."/>
            <person name="Demir E."/>
            <person name="Dubchak I."/>
            <person name="Gentemann C."/>
            <person name="Eikrem W."/>
            <person name="Gready J.E."/>
            <person name="John U."/>
            <person name="Lanier W."/>
            <person name="Lindquist E.A."/>
            <person name="Lucas S."/>
            <person name="Mayer K.F."/>
            <person name="Moreau H."/>
            <person name="Not F."/>
            <person name="Otillar R."/>
            <person name="Panaud O."/>
            <person name="Pangilinan J."/>
            <person name="Paulsen I."/>
            <person name="Piegu B."/>
            <person name="Poliakov A."/>
            <person name="Robbens S."/>
            <person name="Schmutz J."/>
            <person name="Toulza E."/>
            <person name="Wyss T."/>
            <person name="Zelensky A."/>
            <person name="Zhou K."/>
            <person name="Armbrust E.V."/>
            <person name="Bhattacharya D."/>
            <person name="Goodenough U.W."/>
            <person name="Van de Peer Y."/>
            <person name="Grigoriev I.V."/>
        </authorList>
    </citation>
    <scope>NUCLEOTIDE SEQUENCE [LARGE SCALE GENOMIC DNA]</scope>
    <source>
        <strain evidence="5">RCC299 / NOUM17</strain>
    </source>
</reference>
<protein>
    <recommendedName>
        <fullName evidence="6">Glutathione S-transferase</fullName>
    </recommendedName>
</protein>
<dbReference type="OMA" id="WTTMFKL"/>
<dbReference type="Gene3D" id="3.40.30.10">
    <property type="entry name" value="Glutaredoxin"/>
    <property type="match status" value="1"/>
</dbReference>
<evidence type="ECO:0000313" key="4">
    <source>
        <dbReference type="EMBL" id="ACO62035.1"/>
    </source>
</evidence>
<feature type="domain" description="GST C-terminal" evidence="3">
    <location>
        <begin position="78"/>
        <end position="198"/>
    </location>
</feature>
<dbReference type="Pfam" id="PF00043">
    <property type="entry name" value="GST_C"/>
    <property type="match status" value="1"/>
</dbReference>
<dbReference type="SFLD" id="SFLDS00019">
    <property type="entry name" value="Glutathione_Transferase_(cytos"/>
    <property type="match status" value="1"/>
</dbReference>
<dbReference type="InterPro" id="IPR004046">
    <property type="entry name" value="GST_C"/>
</dbReference>
<dbReference type="InterPro" id="IPR036282">
    <property type="entry name" value="Glutathione-S-Trfase_C_sf"/>
</dbReference>
<dbReference type="EMBL" id="CP001324">
    <property type="protein sequence ID" value="ACO62035.1"/>
    <property type="molecule type" value="Genomic_DNA"/>
</dbReference>
<comment type="similarity">
    <text evidence="1">Belongs to the GST superfamily.</text>
</comment>
<keyword evidence="5" id="KW-1185">Reference proteome</keyword>
<feature type="domain" description="GST N-terminal" evidence="2">
    <location>
        <begin position="16"/>
        <end position="96"/>
    </location>
</feature>
<dbReference type="STRING" id="296587.C1E0P0"/>
<dbReference type="InterPro" id="IPR004045">
    <property type="entry name" value="Glutathione_S-Trfase_N"/>
</dbReference>
<dbReference type="eggNOG" id="KOG0867">
    <property type="taxonomic scope" value="Eukaryota"/>
</dbReference>
<evidence type="ECO:0000259" key="3">
    <source>
        <dbReference type="PROSITE" id="PS50405"/>
    </source>
</evidence>
<dbReference type="SUPFAM" id="SSF52833">
    <property type="entry name" value="Thioredoxin-like"/>
    <property type="match status" value="1"/>
</dbReference>
<dbReference type="Gene3D" id="1.20.1050.10">
    <property type="match status" value="1"/>
</dbReference>
<dbReference type="InterPro" id="IPR010987">
    <property type="entry name" value="Glutathione-S-Trfase_C-like"/>
</dbReference>